<comment type="caution">
    <text evidence="1">The sequence shown here is derived from an EMBL/GenBank/DDBJ whole genome shotgun (WGS) entry which is preliminary data.</text>
</comment>
<name>A0A1S9ZJB9_9GAMM</name>
<dbReference type="Proteomes" id="UP000190322">
    <property type="component" value="Unassembled WGS sequence"/>
</dbReference>
<reference evidence="1 2" key="1">
    <citation type="submission" date="2017-02" db="EMBL/GenBank/DDBJ databases">
        <title>Draft genome sequence of Moraxella canis CCUG 8415A type strain.</title>
        <authorList>
            <person name="Engstrom-Jakobsson H."/>
            <person name="Salva-Serra F."/>
            <person name="Thorell K."/>
            <person name="Gonzales-Siles L."/>
            <person name="Karlsson R."/>
            <person name="Boulund F."/>
            <person name="Engstrand L."/>
            <person name="Moore E."/>
        </authorList>
    </citation>
    <scope>NUCLEOTIDE SEQUENCE [LARGE SCALE GENOMIC DNA]</scope>
    <source>
        <strain evidence="1 2">CCUG 8415A</strain>
    </source>
</reference>
<gene>
    <name evidence="1" type="ORF">B0180_07785</name>
</gene>
<proteinExistence type="predicted"/>
<dbReference type="AlphaFoldDB" id="A0A1S9ZJB9"/>
<dbReference type="RefSeq" id="WP_078256409.1">
    <property type="nucleotide sequence ID" value="NZ_MUXT01000008.1"/>
</dbReference>
<accession>A0A1S9ZJB9</accession>
<evidence type="ECO:0000313" key="2">
    <source>
        <dbReference type="Proteomes" id="UP000190322"/>
    </source>
</evidence>
<organism evidence="1 2">
    <name type="scientific">Moraxella canis</name>
    <dbReference type="NCBI Taxonomy" id="90239"/>
    <lineage>
        <taxon>Bacteria</taxon>
        <taxon>Pseudomonadati</taxon>
        <taxon>Pseudomonadota</taxon>
        <taxon>Gammaproteobacteria</taxon>
        <taxon>Moraxellales</taxon>
        <taxon>Moraxellaceae</taxon>
        <taxon>Moraxella</taxon>
    </lineage>
</organism>
<protein>
    <submittedName>
        <fullName evidence="1">Uncharacterized protein</fullName>
    </submittedName>
</protein>
<evidence type="ECO:0000313" key="1">
    <source>
        <dbReference type="EMBL" id="OOR83443.1"/>
    </source>
</evidence>
<dbReference type="EMBL" id="MUXT01000008">
    <property type="protein sequence ID" value="OOR83443.1"/>
    <property type="molecule type" value="Genomic_DNA"/>
</dbReference>
<sequence>MQTVFACDSQDLSSMSDMQLANRLTKELIVDLNIQEGYGLCYFLNVSPCYYNYLAVWRWVMAWVESDNAQAFSAGSYDDVYHEIRADFIKQFPVRSL</sequence>